<proteinExistence type="predicted"/>
<keyword evidence="1" id="KW-0732">Signal</keyword>
<dbReference type="EMBL" id="JAFNEN010000297">
    <property type="protein sequence ID" value="KAG8186547.1"/>
    <property type="molecule type" value="Genomic_DNA"/>
</dbReference>
<dbReference type="Proteomes" id="UP000827092">
    <property type="component" value="Unassembled WGS sequence"/>
</dbReference>
<sequence>MQKALVLLFLACLVCVGVSGVEYCGSLPSCGIDQCCTGGFYHRYCRRFAERGEPCERPNSAGSYKTACPCQEGLTCSVIARCQ</sequence>
<keyword evidence="3" id="KW-1185">Reference proteome</keyword>
<evidence type="ECO:0000313" key="3">
    <source>
        <dbReference type="Proteomes" id="UP000827092"/>
    </source>
</evidence>
<accession>A0AAV6UQ08</accession>
<name>A0AAV6UQ08_9ARAC</name>
<dbReference type="AlphaFoldDB" id="A0AAV6UQ08"/>
<gene>
    <name evidence="2" type="ORF">JTE90_020850</name>
</gene>
<evidence type="ECO:0000313" key="2">
    <source>
        <dbReference type="EMBL" id="KAG8186547.1"/>
    </source>
</evidence>
<comment type="caution">
    <text evidence="2">The sequence shown here is derived from an EMBL/GenBank/DDBJ whole genome shotgun (WGS) entry which is preliminary data.</text>
</comment>
<protein>
    <submittedName>
        <fullName evidence="2">Uncharacterized protein</fullName>
    </submittedName>
</protein>
<dbReference type="Gene3D" id="2.10.80.10">
    <property type="entry name" value="Lipase, subunit A"/>
    <property type="match status" value="1"/>
</dbReference>
<feature type="signal peptide" evidence="1">
    <location>
        <begin position="1"/>
        <end position="20"/>
    </location>
</feature>
<organism evidence="2 3">
    <name type="scientific">Oedothorax gibbosus</name>
    <dbReference type="NCBI Taxonomy" id="931172"/>
    <lineage>
        <taxon>Eukaryota</taxon>
        <taxon>Metazoa</taxon>
        <taxon>Ecdysozoa</taxon>
        <taxon>Arthropoda</taxon>
        <taxon>Chelicerata</taxon>
        <taxon>Arachnida</taxon>
        <taxon>Araneae</taxon>
        <taxon>Araneomorphae</taxon>
        <taxon>Entelegynae</taxon>
        <taxon>Araneoidea</taxon>
        <taxon>Linyphiidae</taxon>
        <taxon>Erigoninae</taxon>
        <taxon>Oedothorax</taxon>
    </lineage>
</organism>
<reference evidence="2 3" key="1">
    <citation type="journal article" date="2022" name="Nat. Ecol. Evol.">
        <title>A masculinizing supergene underlies an exaggerated male reproductive morph in a spider.</title>
        <authorList>
            <person name="Hendrickx F."/>
            <person name="De Corte Z."/>
            <person name="Sonet G."/>
            <person name="Van Belleghem S.M."/>
            <person name="Kostlbacher S."/>
            <person name="Vangestel C."/>
        </authorList>
    </citation>
    <scope>NUCLEOTIDE SEQUENCE [LARGE SCALE GENOMIC DNA]</scope>
    <source>
        <strain evidence="2">W744_W776</strain>
    </source>
</reference>
<evidence type="ECO:0000256" key="1">
    <source>
        <dbReference type="SAM" id="SignalP"/>
    </source>
</evidence>
<feature type="chain" id="PRO_5043731156" evidence="1">
    <location>
        <begin position="21"/>
        <end position="83"/>
    </location>
</feature>